<proteinExistence type="inferred from homology"/>
<dbReference type="Pfam" id="PF01535">
    <property type="entry name" value="PPR"/>
    <property type="match status" value="6"/>
</dbReference>
<dbReference type="InterPro" id="IPR046848">
    <property type="entry name" value="E_motif"/>
</dbReference>
<evidence type="ECO:0000256" key="3">
    <source>
        <dbReference type="PROSITE-ProRule" id="PRU00708"/>
    </source>
</evidence>
<accession>A0A835MKH2</accession>
<organism evidence="5 6">
    <name type="scientific">Salix dunnii</name>
    <dbReference type="NCBI Taxonomy" id="1413687"/>
    <lineage>
        <taxon>Eukaryota</taxon>
        <taxon>Viridiplantae</taxon>
        <taxon>Streptophyta</taxon>
        <taxon>Embryophyta</taxon>
        <taxon>Tracheophyta</taxon>
        <taxon>Spermatophyta</taxon>
        <taxon>Magnoliopsida</taxon>
        <taxon>eudicotyledons</taxon>
        <taxon>Gunneridae</taxon>
        <taxon>Pentapetalae</taxon>
        <taxon>rosids</taxon>
        <taxon>fabids</taxon>
        <taxon>Malpighiales</taxon>
        <taxon>Salicaceae</taxon>
        <taxon>Saliceae</taxon>
        <taxon>Salix</taxon>
    </lineage>
</organism>
<dbReference type="AlphaFoldDB" id="A0A835MKH2"/>
<dbReference type="InterPro" id="IPR011990">
    <property type="entry name" value="TPR-like_helical_dom_sf"/>
</dbReference>
<dbReference type="GO" id="GO:0003723">
    <property type="term" value="F:RNA binding"/>
    <property type="evidence" value="ECO:0007669"/>
    <property type="project" value="InterPro"/>
</dbReference>
<sequence>MKGTRSVPNFKRRHLSKLFSLFQSHRTLNAATVTDYLQVTSDDLESERKGIDFNALFKSCTKLQQVKCAHTLAVVSGRFKDNFFSSKIVNLYSQHGDVSLAWWTFHHLPNKDVYTWNSMAFAYVSHGCFREALGCFNQFFTTSDLRPDFYTFPPVVKACGDLVDGKKIHCLVLKLGFEWDVFVAASLVHMYSRFGLVGDAKKLFDDLPARDRGSWNAMISGYCQNGNAAEALDVADEMRLEGVKMDAITVASVLPVCAQVGDILSGKLIHLYVIKHGLEYELFVSNALINMYAKFGSLGQAQKVFGQMVVRDIVSWNSIIAAYEQNNNPVTARLFFHKMQQARVQPDLLTVVSLASIVAQLNDNRYGRSIHGFVMRKGWFIEYIIIGNAVVDMYAKIGILDSARAVFGGLPIKDVVSWNTLIAGYAQNGLASEAIEVYRLMEEHKEITPNQGTWVSILPAYSHVGALQQGMRIHGLVIKNCLYSDVFVGTCLIDMYGKCGKVDDAISLFYQVPRKSSVPWNAMISCYGVHGDGEKALELFREMRAERVKPDHITFVSLLSACSHSGLVSGAQWCFNMMEEEYGIKPSLKHYGCMVDLFGRAGELEMAFNFIKKMPIQPDASAWGALLNACRIHGNIELGKHASERLFEVDSENVGYYVLLSNIYANVGKWDGVDDVRSLARDRGLRKNPGWSSIILNNKVDVFYTGNQTHPKCVEIYRELRDLTAKIKTIGYVPDFSFVLQDVEEDEKEHILMGHSERLAIAYGIISTSPKTPIRIFKNMRVCGDCHTVTKFISIITEREIIVRDSNRFHHFKGGTCSCGDYCRSGRKRVSHVEFELVSLLSGLLEVYLDITHGHAGVAPNYQGGNNFAITRAYNDQIRLARNHFDPIMLDSIQL</sequence>
<evidence type="ECO:0000256" key="1">
    <source>
        <dbReference type="ARBA" id="ARBA00006643"/>
    </source>
</evidence>
<dbReference type="FunFam" id="1.25.40.10:FF:000344">
    <property type="entry name" value="Pentatricopeptide repeat-containing protein"/>
    <property type="match status" value="1"/>
</dbReference>
<dbReference type="PANTHER" id="PTHR47926">
    <property type="entry name" value="PENTATRICOPEPTIDE REPEAT-CONTAINING PROTEIN"/>
    <property type="match status" value="1"/>
</dbReference>
<keyword evidence="6" id="KW-1185">Reference proteome</keyword>
<dbReference type="FunFam" id="1.25.40.10:FF:000196">
    <property type="entry name" value="Pentatricopeptide repeat-containing protein At4g14850"/>
    <property type="match status" value="1"/>
</dbReference>
<dbReference type="EMBL" id="JADGMS010000016">
    <property type="protein sequence ID" value="KAF9667174.1"/>
    <property type="molecule type" value="Genomic_DNA"/>
</dbReference>
<feature type="repeat" description="PPR" evidence="3">
    <location>
        <begin position="414"/>
        <end position="444"/>
    </location>
</feature>
<dbReference type="Pfam" id="PF14432">
    <property type="entry name" value="DYW_deaminase"/>
    <property type="match status" value="1"/>
</dbReference>
<dbReference type="InterPro" id="IPR002885">
    <property type="entry name" value="PPR_rpt"/>
</dbReference>
<evidence type="ECO:0000313" key="6">
    <source>
        <dbReference type="Proteomes" id="UP000657918"/>
    </source>
</evidence>
<dbReference type="Gene3D" id="1.25.40.10">
    <property type="entry name" value="Tetratricopeptide repeat domain"/>
    <property type="match status" value="5"/>
</dbReference>
<dbReference type="InterPro" id="IPR046960">
    <property type="entry name" value="PPR_At4g14850-like_plant"/>
</dbReference>
<comment type="caution">
    <text evidence="5">The sequence shown here is derived from an EMBL/GenBank/DDBJ whole genome shotgun (WGS) entry which is preliminary data.</text>
</comment>
<gene>
    <name evidence="5" type="ORF">SADUNF_Sadunf16G0305600</name>
</gene>
<keyword evidence="2" id="KW-0677">Repeat</keyword>
<dbReference type="Pfam" id="PF20431">
    <property type="entry name" value="E_motif"/>
    <property type="match status" value="1"/>
</dbReference>
<dbReference type="PROSITE" id="PS51375">
    <property type="entry name" value="PPR"/>
    <property type="match status" value="5"/>
</dbReference>
<dbReference type="Pfam" id="PF13041">
    <property type="entry name" value="PPR_2"/>
    <property type="match status" value="3"/>
</dbReference>
<reference evidence="5 6" key="1">
    <citation type="submission" date="2020-10" db="EMBL/GenBank/DDBJ databases">
        <title>Plant Genome Project.</title>
        <authorList>
            <person name="Zhang R.-G."/>
        </authorList>
    </citation>
    <scope>NUCLEOTIDE SEQUENCE [LARGE SCALE GENOMIC DNA]</scope>
    <source>
        <strain evidence="5">FAFU-HL-1</strain>
        <tissue evidence="5">Leaf</tissue>
    </source>
</reference>
<feature type="repeat" description="PPR" evidence="3">
    <location>
        <begin position="112"/>
        <end position="147"/>
    </location>
</feature>
<dbReference type="OrthoDB" id="185373at2759"/>
<dbReference type="PANTHER" id="PTHR47926:SF486">
    <property type="entry name" value="(WILD MALAYSIAN BANANA) HYPOTHETICAL PROTEIN"/>
    <property type="match status" value="1"/>
</dbReference>
<feature type="domain" description="DYW" evidence="4">
    <location>
        <begin position="731"/>
        <end position="822"/>
    </location>
</feature>
<comment type="similarity">
    <text evidence="1">Belongs to the PPR family. PCMP-H subfamily.</text>
</comment>
<dbReference type="NCBIfam" id="TIGR00756">
    <property type="entry name" value="PPR"/>
    <property type="match status" value="4"/>
</dbReference>
<feature type="repeat" description="PPR" evidence="3">
    <location>
        <begin position="516"/>
        <end position="550"/>
    </location>
</feature>
<evidence type="ECO:0000313" key="5">
    <source>
        <dbReference type="EMBL" id="KAF9667174.1"/>
    </source>
</evidence>
<dbReference type="GO" id="GO:0009451">
    <property type="term" value="P:RNA modification"/>
    <property type="evidence" value="ECO:0007669"/>
    <property type="project" value="InterPro"/>
</dbReference>
<dbReference type="FunFam" id="1.25.40.10:FF:000490">
    <property type="entry name" value="Pentatricopeptide repeat-containing protein chloroplastic"/>
    <property type="match status" value="1"/>
</dbReference>
<name>A0A835MKH2_9ROSI</name>
<evidence type="ECO:0000259" key="4">
    <source>
        <dbReference type="Pfam" id="PF14432"/>
    </source>
</evidence>
<feature type="repeat" description="PPR" evidence="3">
    <location>
        <begin position="211"/>
        <end position="245"/>
    </location>
</feature>
<protein>
    <recommendedName>
        <fullName evidence="4">DYW domain-containing protein</fullName>
    </recommendedName>
</protein>
<dbReference type="GO" id="GO:0008270">
    <property type="term" value="F:zinc ion binding"/>
    <property type="evidence" value="ECO:0007669"/>
    <property type="project" value="InterPro"/>
</dbReference>
<dbReference type="Proteomes" id="UP000657918">
    <property type="component" value="Chromosome 16"/>
</dbReference>
<feature type="repeat" description="PPR" evidence="3">
    <location>
        <begin position="312"/>
        <end position="346"/>
    </location>
</feature>
<dbReference type="InterPro" id="IPR032867">
    <property type="entry name" value="DYW_dom"/>
</dbReference>
<dbReference type="FunFam" id="1.25.40.10:FF:000073">
    <property type="entry name" value="Pentatricopeptide repeat-containing protein chloroplastic"/>
    <property type="match status" value="1"/>
</dbReference>
<evidence type="ECO:0000256" key="2">
    <source>
        <dbReference type="ARBA" id="ARBA00022737"/>
    </source>
</evidence>